<sequence>MASDPRKRKNRLARSCTLTNSRSNRSKSDSQPSSNNGSGRNQWIHDKFLAPK</sequence>
<gene>
    <name evidence="2" type="ORF">COLO4_00792</name>
</gene>
<evidence type="ECO:0000313" key="3">
    <source>
        <dbReference type="Proteomes" id="UP000187203"/>
    </source>
</evidence>
<protein>
    <submittedName>
        <fullName evidence="2">Uncharacterized protein</fullName>
    </submittedName>
</protein>
<accession>A0A1R3L3K0</accession>
<dbReference type="AlphaFoldDB" id="A0A1R3L3K0"/>
<evidence type="ECO:0000256" key="1">
    <source>
        <dbReference type="SAM" id="MobiDB-lite"/>
    </source>
</evidence>
<feature type="compositionally biased region" description="Polar residues" evidence="1">
    <location>
        <begin position="16"/>
        <end position="41"/>
    </location>
</feature>
<evidence type="ECO:0000313" key="2">
    <source>
        <dbReference type="EMBL" id="OMP13858.1"/>
    </source>
</evidence>
<dbReference type="EMBL" id="AWUE01003039">
    <property type="protein sequence ID" value="OMP13858.1"/>
    <property type="molecule type" value="Genomic_DNA"/>
</dbReference>
<keyword evidence="3" id="KW-1185">Reference proteome</keyword>
<name>A0A1R3L3K0_9ROSI</name>
<organism evidence="2 3">
    <name type="scientific">Corchorus olitorius</name>
    <dbReference type="NCBI Taxonomy" id="93759"/>
    <lineage>
        <taxon>Eukaryota</taxon>
        <taxon>Viridiplantae</taxon>
        <taxon>Streptophyta</taxon>
        <taxon>Embryophyta</taxon>
        <taxon>Tracheophyta</taxon>
        <taxon>Spermatophyta</taxon>
        <taxon>Magnoliopsida</taxon>
        <taxon>eudicotyledons</taxon>
        <taxon>Gunneridae</taxon>
        <taxon>Pentapetalae</taxon>
        <taxon>rosids</taxon>
        <taxon>malvids</taxon>
        <taxon>Malvales</taxon>
        <taxon>Malvaceae</taxon>
        <taxon>Grewioideae</taxon>
        <taxon>Apeibeae</taxon>
        <taxon>Corchorus</taxon>
    </lineage>
</organism>
<feature type="compositionally biased region" description="Basic residues" evidence="1">
    <location>
        <begin position="1"/>
        <end position="12"/>
    </location>
</feature>
<dbReference type="Proteomes" id="UP000187203">
    <property type="component" value="Unassembled WGS sequence"/>
</dbReference>
<feature type="region of interest" description="Disordered" evidence="1">
    <location>
        <begin position="1"/>
        <end position="52"/>
    </location>
</feature>
<reference evidence="3" key="1">
    <citation type="submission" date="2013-09" db="EMBL/GenBank/DDBJ databases">
        <title>Corchorus olitorius genome sequencing.</title>
        <authorList>
            <person name="Alam M."/>
            <person name="Haque M.S."/>
            <person name="Islam M.S."/>
            <person name="Emdad E.M."/>
            <person name="Islam M.M."/>
            <person name="Ahmed B."/>
            <person name="Halim A."/>
            <person name="Hossen Q.M.M."/>
            <person name="Hossain M.Z."/>
            <person name="Ahmed R."/>
            <person name="Khan M.M."/>
            <person name="Islam R."/>
            <person name="Rashid M.M."/>
            <person name="Khan S.A."/>
            <person name="Rahman M.S."/>
            <person name="Alam M."/>
            <person name="Yahiya A.S."/>
            <person name="Khan M.S."/>
            <person name="Azam M.S."/>
            <person name="Haque T."/>
            <person name="Lashkar M.Z.H."/>
            <person name="Akhand A.I."/>
            <person name="Morshed G."/>
            <person name="Roy S."/>
            <person name="Uddin K.S."/>
            <person name="Rabeya T."/>
            <person name="Hossain A.S."/>
            <person name="Chowdhury A."/>
            <person name="Snigdha A.R."/>
            <person name="Mortoza M.S."/>
            <person name="Matin S.A."/>
            <person name="Hoque S.M.E."/>
            <person name="Islam M.K."/>
            <person name="Roy D.K."/>
            <person name="Haider R."/>
            <person name="Moosa M.M."/>
            <person name="Elias S.M."/>
            <person name="Hasan A.M."/>
            <person name="Jahan S."/>
            <person name="Shafiuddin M."/>
            <person name="Mahmood N."/>
            <person name="Shommy N.S."/>
        </authorList>
    </citation>
    <scope>NUCLEOTIDE SEQUENCE [LARGE SCALE GENOMIC DNA]</scope>
    <source>
        <strain evidence="3">cv. O-4</strain>
    </source>
</reference>
<comment type="caution">
    <text evidence="2">The sequence shown here is derived from an EMBL/GenBank/DDBJ whole genome shotgun (WGS) entry which is preliminary data.</text>
</comment>
<proteinExistence type="predicted"/>
<feature type="compositionally biased region" description="Basic and acidic residues" evidence="1">
    <location>
        <begin position="43"/>
        <end position="52"/>
    </location>
</feature>